<keyword evidence="1" id="KW-0175">Coiled coil</keyword>
<dbReference type="AlphaFoldDB" id="T0S367"/>
<gene>
    <name evidence="3" type="ORF">SDRG_05393</name>
</gene>
<dbReference type="EMBL" id="JH767145">
    <property type="protein sequence ID" value="EQC37167.1"/>
    <property type="molecule type" value="Genomic_DNA"/>
</dbReference>
<proteinExistence type="predicted"/>
<accession>T0S367</accession>
<dbReference type="OrthoDB" id="67322at2759"/>
<dbReference type="OMA" id="PRHEDYS"/>
<evidence type="ECO:0000256" key="1">
    <source>
        <dbReference type="SAM" id="Coils"/>
    </source>
</evidence>
<feature type="coiled-coil region" evidence="1">
    <location>
        <begin position="113"/>
        <end position="161"/>
    </location>
</feature>
<dbReference type="eggNOG" id="ENOG502S3MS">
    <property type="taxonomic scope" value="Eukaryota"/>
</dbReference>
<evidence type="ECO:0000313" key="3">
    <source>
        <dbReference type="EMBL" id="EQC37167.1"/>
    </source>
</evidence>
<dbReference type="InParanoid" id="T0S367"/>
<keyword evidence="4" id="KW-1185">Reference proteome</keyword>
<evidence type="ECO:0000256" key="2">
    <source>
        <dbReference type="SAM" id="MobiDB-lite"/>
    </source>
</evidence>
<protein>
    <submittedName>
        <fullName evidence="3">Uncharacterized protein</fullName>
    </submittedName>
</protein>
<reference evidence="3 4" key="1">
    <citation type="submission" date="2012-04" db="EMBL/GenBank/DDBJ databases">
        <title>The Genome Sequence of Saprolegnia declina VS20.</title>
        <authorList>
            <consortium name="The Broad Institute Genome Sequencing Platform"/>
            <person name="Russ C."/>
            <person name="Nusbaum C."/>
            <person name="Tyler B."/>
            <person name="van West P."/>
            <person name="Dieguez-Uribeondo J."/>
            <person name="de Bruijn I."/>
            <person name="Tripathy S."/>
            <person name="Jiang R."/>
            <person name="Young S.K."/>
            <person name="Zeng Q."/>
            <person name="Gargeya S."/>
            <person name="Fitzgerald M."/>
            <person name="Haas B."/>
            <person name="Abouelleil A."/>
            <person name="Alvarado L."/>
            <person name="Arachchi H.M."/>
            <person name="Berlin A."/>
            <person name="Chapman S.B."/>
            <person name="Goldberg J."/>
            <person name="Griggs A."/>
            <person name="Gujja S."/>
            <person name="Hansen M."/>
            <person name="Howarth C."/>
            <person name="Imamovic A."/>
            <person name="Larimer J."/>
            <person name="McCowen C."/>
            <person name="Montmayeur A."/>
            <person name="Murphy C."/>
            <person name="Neiman D."/>
            <person name="Pearson M."/>
            <person name="Priest M."/>
            <person name="Roberts A."/>
            <person name="Saif S."/>
            <person name="Shea T."/>
            <person name="Sisk P."/>
            <person name="Sykes S."/>
            <person name="Wortman J."/>
            <person name="Nusbaum C."/>
            <person name="Birren B."/>
        </authorList>
    </citation>
    <scope>NUCLEOTIDE SEQUENCE [LARGE SCALE GENOMIC DNA]</scope>
    <source>
        <strain evidence="3 4">VS20</strain>
    </source>
</reference>
<dbReference type="GeneID" id="19946120"/>
<dbReference type="Proteomes" id="UP000030762">
    <property type="component" value="Unassembled WGS sequence"/>
</dbReference>
<name>T0S367_SAPDV</name>
<evidence type="ECO:0000313" key="4">
    <source>
        <dbReference type="Proteomes" id="UP000030762"/>
    </source>
</evidence>
<dbReference type="VEuPathDB" id="FungiDB:SDRG_05393"/>
<sequence>MPVGRVMAGNDSSRSYMSSKEEDPRHEDYSEDEEHHPKSSSRESKSRIGIRCLATAGPRVSVRDQIGELFGRCNKHDDVLRDIDATQRADKTQILAMIERLAERMDAEVALVRSEHEKALKAAHDEIDRLNKCLNVQRGQVMTLEEQCQSLHRHVVQVEEDVQVLATEVLGE</sequence>
<feature type="compositionally biased region" description="Basic and acidic residues" evidence="2">
    <location>
        <begin position="19"/>
        <end position="46"/>
    </location>
</feature>
<organism evidence="3 4">
    <name type="scientific">Saprolegnia diclina (strain VS20)</name>
    <dbReference type="NCBI Taxonomy" id="1156394"/>
    <lineage>
        <taxon>Eukaryota</taxon>
        <taxon>Sar</taxon>
        <taxon>Stramenopiles</taxon>
        <taxon>Oomycota</taxon>
        <taxon>Saprolegniomycetes</taxon>
        <taxon>Saprolegniales</taxon>
        <taxon>Saprolegniaceae</taxon>
        <taxon>Saprolegnia</taxon>
    </lineage>
</organism>
<feature type="region of interest" description="Disordered" evidence="2">
    <location>
        <begin position="1"/>
        <end position="46"/>
    </location>
</feature>
<dbReference type="RefSeq" id="XP_008609329.1">
    <property type="nucleotide sequence ID" value="XM_008611107.1"/>
</dbReference>